<evidence type="ECO:0000313" key="2">
    <source>
        <dbReference type="Proteomes" id="UP000789702"/>
    </source>
</evidence>
<dbReference type="Proteomes" id="UP000789702">
    <property type="component" value="Unassembled WGS sequence"/>
</dbReference>
<accession>A0ACA9L5R8</accession>
<keyword evidence="2" id="KW-1185">Reference proteome</keyword>
<dbReference type="EMBL" id="CAJVPU010003073">
    <property type="protein sequence ID" value="CAG8512518.1"/>
    <property type="molecule type" value="Genomic_DNA"/>
</dbReference>
<name>A0ACA9L5R8_9GLOM</name>
<reference evidence="1" key="1">
    <citation type="submission" date="2021-06" db="EMBL/GenBank/DDBJ databases">
        <authorList>
            <person name="Kallberg Y."/>
            <person name="Tangrot J."/>
            <person name="Rosling A."/>
        </authorList>
    </citation>
    <scope>NUCLEOTIDE SEQUENCE</scope>
    <source>
        <strain evidence="1">IL203A</strain>
    </source>
</reference>
<evidence type="ECO:0000313" key="1">
    <source>
        <dbReference type="EMBL" id="CAG8512518.1"/>
    </source>
</evidence>
<proteinExistence type="predicted"/>
<gene>
    <name evidence="1" type="ORF">DHETER_LOCUS3527</name>
</gene>
<comment type="caution">
    <text evidence="1">The sequence shown here is derived from an EMBL/GenBank/DDBJ whole genome shotgun (WGS) entry which is preliminary data.</text>
</comment>
<protein>
    <submittedName>
        <fullName evidence="1">12576_t:CDS:1</fullName>
    </submittedName>
</protein>
<feature type="non-terminal residue" evidence="1">
    <location>
        <position position="1"/>
    </location>
</feature>
<sequence>KEASKEVQAAEETSEPDAINEAKILTDKKKQFDDLNMDILYNCLQNIFTGSGYKLLIDIIDIDNTSINNEILKESSTFEGFDG</sequence>
<organism evidence="1 2">
    <name type="scientific">Dentiscutata heterogama</name>
    <dbReference type="NCBI Taxonomy" id="1316150"/>
    <lineage>
        <taxon>Eukaryota</taxon>
        <taxon>Fungi</taxon>
        <taxon>Fungi incertae sedis</taxon>
        <taxon>Mucoromycota</taxon>
        <taxon>Glomeromycotina</taxon>
        <taxon>Glomeromycetes</taxon>
        <taxon>Diversisporales</taxon>
        <taxon>Gigasporaceae</taxon>
        <taxon>Dentiscutata</taxon>
    </lineage>
</organism>